<name>A0A0C9ULU4_SPHS4</name>
<dbReference type="OrthoDB" id="73168at2759"/>
<sequence length="210" mass="23029">MTSVFVPVLYIVALVGSLILFSKFYRKRAAHPWWPTHPERDTYIALLQQSDPPAPDYLLKAALLRRAVADVARIHSIREDKGAATILVQKASVGDDILTRLQAAEKELEAEILEIVAEANSFKEGWGAFIFQTASEILANEKTRKLWISMGSRKAELAAKYTKRNGTPVKIIQPQLTMSGPTPPSPAPSTPSAPSKSAAGPSAQKNKKRK</sequence>
<reference evidence="3 4" key="1">
    <citation type="submission" date="2014-06" db="EMBL/GenBank/DDBJ databases">
        <title>Evolutionary Origins and Diversification of the Mycorrhizal Mutualists.</title>
        <authorList>
            <consortium name="DOE Joint Genome Institute"/>
            <consortium name="Mycorrhizal Genomics Consortium"/>
            <person name="Kohler A."/>
            <person name="Kuo A."/>
            <person name="Nagy L.G."/>
            <person name="Floudas D."/>
            <person name="Copeland A."/>
            <person name="Barry K.W."/>
            <person name="Cichocki N."/>
            <person name="Veneault-Fourrey C."/>
            <person name="LaButti K."/>
            <person name="Lindquist E.A."/>
            <person name="Lipzen A."/>
            <person name="Lundell T."/>
            <person name="Morin E."/>
            <person name="Murat C."/>
            <person name="Riley R."/>
            <person name="Ohm R."/>
            <person name="Sun H."/>
            <person name="Tunlid A."/>
            <person name="Henrissat B."/>
            <person name="Grigoriev I.V."/>
            <person name="Hibbett D.S."/>
            <person name="Martin F."/>
        </authorList>
    </citation>
    <scope>NUCLEOTIDE SEQUENCE [LARGE SCALE GENOMIC DNA]</scope>
    <source>
        <strain evidence="3 4">SS14</strain>
    </source>
</reference>
<protein>
    <recommendedName>
        <fullName evidence="5">Translocation protein SEC66</fullName>
    </recommendedName>
</protein>
<evidence type="ECO:0008006" key="5">
    <source>
        <dbReference type="Google" id="ProtNLM"/>
    </source>
</evidence>
<evidence type="ECO:0000256" key="1">
    <source>
        <dbReference type="SAM" id="MobiDB-lite"/>
    </source>
</evidence>
<dbReference type="AlphaFoldDB" id="A0A0C9ULU4"/>
<keyword evidence="2" id="KW-0472">Membrane</keyword>
<keyword evidence="2" id="KW-0812">Transmembrane</keyword>
<feature type="transmembrane region" description="Helical" evidence="2">
    <location>
        <begin position="6"/>
        <end position="25"/>
    </location>
</feature>
<feature type="compositionally biased region" description="Pro residues" evidence="1">
    <location>
        <begin position="181"/>
        <end position="191"/>
    </location>
</feature>
<dbReference type="InterPro" id="IPR018624">
    <property type="entry name" value="Sec66"/>
</dbReference>
<keyword evidence="4" id="KW-1185">Reference proteome</keyword>
<dbReference type="GO" id="GO:0031207">
    <property type="term" value="C:Sec62/Sec63 complex"/>
    <property type="evidence" value="ECO:0007669"/>
    <property type="project" value="InterPro"/>
</dbReference>
<dbReference type="GO" id="GO:0031204">
    <property type="term" value="P:post-translational protein targeting to membrane, translocation"/>
    <property type="evidence" value="ECO:0007669"/>
    <property type="project" value="InterPro"/>
</dbReference>
<evidence type="ECO:0000256" key="2">
    <source>
        <dbReference type="SAM" id="Phobius"/>
    </source>
</evidence>
<dbReference type="HOGENOM" id="CLU_066294_0_0_1"/>
<proteinExistence type="predicted"/>
<evidence type="ECO:0000313" key="4">
    <source>
        <dbReference type="Proteomes" id="UP000054279"/>
    </source>
</evidence>
<organism evidence="3 4">
    <name type="scientific">Sphaerobolus stellatus (strain SS14)</name>
    <dbReference type="NCBI Taxonomy" id="990650"/>
    <lineage>
        <taxon>Eukaryota</taxon>
        <taxon>Fungi</taxon>
        <taxon>Dikarya</taxon>
        <taxon>Basidiomycota</taxon>
        <taxon>Agaricomycotina</taxon>
        <taxon>Agaricomycetes</taxon>
        <taxon>Phallomycetidae</taxon>
        <taxon>Geastrales</taxon>
        <taxon>Sphaerobolaceae</taxon>
        <taxon>Sphaerobolus</taxon>
    </lineage>
</organism>
<gene>
    <name evidence="3" type="ORF">M422DRAFT_60175</name>
</gene>
<dbReference type="Pfam" id="PF09802">
    <property type="entry name" value="Sec66"/>
    <property type="match status" value="1"/>
</dbReference>
<feature type="region of interest" description="Disordered" evidence="1">
    <location>
        <begin position="169"/>
        <end position="210"/>
    </location>
</feature>
<feature type="compositionally biased region" description="Low complexity" evidence="1">
    <location>
        <begin position="192"/>
        <end position="203"/>
    </location>
</feature>
<dbReference type="PANTHER" id="PTHR28229:SF1">
    <property type="entry name" value="TRANSLOCATION PROTEIN SEC66"/>
    <property type="match status" value="1"/>
</dbReference>
<evidence type="ECO:0000313" key="3">
    <source>
        <dbReference type="EMBL" id="KIJ44008.1"/>
    </source>
</evidence>
<keyword evidence="2" id="KW-1133">Transmembrane helix</keyword>
<dbReference type="PANTHER" id="PTHR28229">
    <property type="entry name" value="TRANSLOCATION PROTEIN SEC66"/>
    <property type="match status" value="1"/>
</dbReference>
<accession>A0A0C9ULU4</accession>
<dbReference type="EMBL" id="KN837119">
    <property type="protein sequence ID" value="KIJ44008.1"/>
    <property type="molecule type" value="Genomic_DNA"/>
</dbReference>
<dbReference type="Proteomes" id="UP000054279">
    <property type="component" value="Unassembled WGS sequence"/>
</dbReference>